<feature type="domain" description="Histidine kinase" evidence="2">
    <location>
        <begin position="158"/>
        <end position="380"/>
    </location>
</feature>
<dbReference type="Proteomes" id="UP001057580">
    <property type="component" value="Plasmid unnamed1"/>
</dbReference>
<accession>A0A9E7R7F0</accession>
<dbReference type="RefSeq" id="WP_260644078.1">
    <property type="nucleotide sequence ID" value="NZ_CP104004.1"/>
</dbReference>
<dbReference type="EMBL" id="CP104004">
    <property type="protein sequence ID" value="UWM56967.1"/>
    <property type="molecule type" value="Genomic_DNA"/>
</dbReference>
<organism evidence="4 5">
    <name type="scientific">Salinirubellus salinus</name>
    <dbReference type="NCBI Taxonomy" id="1364945"/>
    <lineage>
        <taxon>Archaea</taxon>
        <taxon>Methanobacteriati</taxon>
        <taxon>Methanobacteriota</taxon>
        <taxon>Stenosarchaea group</taxon>
        <taxon>Halobacteria</taxon>
        <taxon>Halobacteriales</taxon>
        <taxon>Natronomonadaceae</taxon>
        <taxon>Salinirubellus</taxon>
    </lineage>
</organism>
<dbReference type="PROSITE" id="PS50110">
    <property type="entry name" value="RESPONSE_REGULATORY"/>
    <property type="match status" value="1"/>
</dbReference>
<feature type="domain" description="Response regulatory" evidence="3">
    <location>
        <begin position="8"/>
        <end position="135"/>
    </location>
</feature>
<dbReference type="GeneID" id="74945203"/>
<evidence type="ECO:0000313" key="5">
    <source>
        <dbReference type="Proteomes" id="UP001057580"/>
    </source>
</evidence>
<dbReference type="InterPro" id="IPR005467">
    <property type="entry name" value="His_kinase_dom"/>
</dbReference>
<keyword evidence="4" id="KW-0808">Transferase</keyword>
<keyword evidence="4" id="KW-0418">Kinase</keyword>
<keyword evidence="1" id="KW-0597">Phosphoprotein</keyword>
<evidence type="ECO:0000313" key="4">
    <source>
        <dbReference type="EMBL" id="UWM56967.1"/>
    </source>
</evidence>
<sequence length="381" mass="40866">MNTSGTRRVLLVEDSDSDAQLYVTMLQELQADPVNNPTATPMAVERVAALEPGLVELTDGEQAYDVVLLDLTLPDSAGLETVERVVAADPDVAVVVLTSVGDQQLGAEAVDTGAQDFLIKDHVTPRVLNKTVTYAQTRKAQTKQIERQRNELSVLNWLIRHEIRNDASIILGWASGLEADTPSEQRSLDRIEDAGEHIVSLTKSVGELVSTLEDETADLTAVDLGAVLDAEVTRLRENHESVSISSAEEPPDVSVKANQFLGTVLRNVLLNAIDHNDTDTPTLEISVQLPGVAGAELDATPADGGTEQEYVWVSVADNGPGIPDGTKDSVMEKAYSSDADGTGIGLYLVKQFMNQYDGVVRIEDNTPRGAVVKLGFVPAST</sequence>
<keyword evidence="4" id="KW-0614">Plasmid</keyword>
<dbReference type="KEGG" id="ssai:N0B31_22235"/>
<dbReference type="GO" id="GO:0016301">
    <property type="term" value="F:kinase activity"/>
    <property type="evidence" value="ECO:0007669"/>
    <property type="project" value="UniProtKB-KW"/>
</dbReference>
<name>A0A9E7R7F0_9EURY</name>
<reference evidence="4" key="1">
    <citation type="submission" date="2022-09" db="EMBL/GenBank/DDBJ databases">
        <title>Diverse halophilic archaea isolated from saline environments.</title>
        <authorList>
            <person name="Cui H.-L."/>
        </authorList>
    </citation>
    <scope>NUCLEOTIDE SEQUENCE</scope>
    <source>
        <strain evidence="4">ZS-35-S2</strain>
        <plasmid evidence="4">unnamed1</plasmid>
    </source>
</reference>
<dbReference type="SMART" id="SM00387">
    <property type="entry name" value="HATPase_c"/>
    <property type="match status" value="1"/>
</dbReference>
<dbReference type="Gene3D" id="3.40.50.2300">
    <property type="match status" value="1"/>
</dbReference>
<dbReference type="AlphaFoldDB" id="A0A9E7R7F0"/>
<dbReference type="PRINTS" id="PR00344">
    <property type="entry name" value="BCTRLSENSOR"/>
</dbReference>
<dbReference type="InterPro" id="IPR003594">
    <property type="entry name" value="HATPase_dom"/>
</dbReference>
<evidence type="ECO:0000259" key="3">
    <source>
        <dbReference type="PROSITE" id="PS50110"/>
    </source>
</evidence>
<dbReference type="SUPFAM" id="SSF55874">
    <property type="entry name" value="ATPase domain of HSP90 chaperone/DNA topoisomerase II/histidine kinase"/>
    <property type="match status" value="1"/>
</dbReference>
<dbReference type="GO" id="GO:0000160">
    <property type="term" value="P:phosphorelay signal transduction system"/>
    <property type="evidence" value="ECO:0007669"/>
    <property type="project" value="InterPro"/>
</dbReference>
<dbReference type="PROSITE" id="PS50109">
    <property type="entry name" value="HIS_KIN"/>
    <property type="match status" value="1"/>
</dbReference>
<dbReference type="InterPro" id="IPR001789">
    <property type="entry name" value="Sig_transdc_resp-reg_receiver"/>
</dbReference>
<dbReference type="InterPro" id="IPR036890">
    <property type="entry name" value="HATPase_C_sf"/>
</dbReference>
<dbReference type="InterPro" id="IPR011006">
    <property type="entry name" value="CheY-like_superfamily"/>
</dbReference>
<feature type="modified residue" description="4-aspartylphosphate" evidence="1">
    <location>
        <position position="70"/>
    </location>
</feature>
<dbReference type="PANTHER" id="PTHR43065">
    <property type="entry name" value="SENSOR HISTIDINE KINASE"/>
    <property type="match status" value="1"/>
</dbReference>
<dbReference type="InterPro" id="IPR004358">
    <property type="entry name" value="Sig_transdc_His_kin-like_C"/>
</dbReference>
<proteinExistence type="predicted"/>
<dbReference type="Pfam" id="PF00072">
    <property type="entry name" value="Response_reg"/>
    <property type="match status" value="1"/>
</dbReference>
<evidence type="ECO:0000259" key="2">
    <source>
        <dbReference type="PROSITE" id="PS50109"/>
    </source>
</evidence>
<evidence type="ECO:0000256" key="1">
    <source>
        <dbReference type="PROSITE-ProRule" id="PRU00169"/>
    </source>
</evidence>
<keyword evidence="5" id="KW-1185">Reference proteome</keyword>
<geneLocation type="plasmid" evidence="4 5">
    <name>unnamed1</name>
</geneLocation>
<dbReference type="Pfam" id="PF02518">
    <property type="entry name" value="HATPase_c"/>
    <property type="match status" value="1"/>
</dbReference>
<dbReference type="Gene3D" id="3.30.565.10">
    <property type="entry name" value="Histidine kinase-like ATPase, C-terminal domain"/>
    <property type="match status" value="1"/>
</dbReference>
<dbReference type="SUPFAM" id="SSF52172">
    <property type="entry name" value="CheY-like"/>
    <property type="match status" value="1"/>
</dbReference>
<protein>
    <submittedName>
        <fullName evidence="4">Hybrid sensor histidine kinase/response regulator</fullName>
    </submittedName>
</protein>
<dbReference type="CDD" id="cd00075">
    <property type="entry name" value="HATPase"/>
    <property type="match status" value="1"/>
</dbReference>
<gene>
    <name evidence="4" type="ORF">N0B31_22235</name>
</gene>
<dbReference type="SMART" id="SM00448">
    <property type="entry name" value="REC"/>
    <property type="match status" value="1"/>
</dbReference>